<evidence type="ECO:0000313" key="6">
    <source>
        <dbReference type="EMBL" id="KIZ06233.1"/>
    </source>
</evidence>
<evidence type="ECO:0000256" key="2">
    <source>
        <dbReference type="ARBA" id="ARBA00022679"/>
    </source>
</evidence>
<dbReference type="InterPro" id="IPR055135">
    <property type="entry name" value="PRMT_dom"/>
</dbReference>
<sequence length="371" mass="41705">MGRNAASERLSSLDGQAPESTDFANYFCTYAYLYHQKDMLEDHKRTGAYYNAVLQNRRQFHGKVVLDVGTGSGILAIFAAKAGAKKVYAVEATDMAKTARKLVEHNKFGDVIEVIQGTIETIELPEKVDVVISEWMGYFLLRESMLDSVLLARDKFMKPDGAMYPSHARMFMAPIHTEVGSRRNTEFQGSMEGWAEFIQEMQSFYQVDLECLNDTFRQEQREYYLQTAQWCDVHPSQLLGPGTPFKSYDLGKVTIEQIKAGIEEEFEMDVVEGGPVHAFCGWFDVAFRGSDAHPADTPVTLTTAPDPTGATHWGQQSFYVVPPVECSPGDMLKASIKVDRRKDNHRLLRVEMGVSIDGQPGSSRQLAWNIE</sequence>
<evidence type="ECO:0000313" key="7">
    <source>
        <dbReference type="Proteomes" id="UP000054498"/>
    </source>
</evidence>
<dbReference type="GeneID" id="25734604"/>
<dbReference type="Gene3D" id="3.40.50.150">
    <property type="entry name" value="Vaccinia Virus protein VP39"/>
    <property type="match status" value="1"/>
</dbReference>
<dbReference type="PROSITE" id="PS51678">
    <property type="entry name" value="SAM_MT_PRMT"/>
    <property type="match status" value="1"/>
</dbReference>
<dbReference type="GO" id="GO:0016274">
    <property type="term" value="F:protein-arginine N-methyltransferase activity"/>
    <property type="evidence" value="ECO:0007669"/>
    <property type="project" value="InterPro"/>
</dbReference>
<dbReference type="FunFam" id="3.40.50.150:FF:000132">
    <property type="entry name" value="Protein arginine N-methyltransferase PRMT10"/>
    <property type="match status" value="1"/>
</dbReference>
<dbReference type="RefSeq" id="XP_013905252.1">
    <property type="nucleotide sequence ID" value="XM_014049798.1"/>
</dbReference>
<evidence type="ECO:0000256" key="1">
    <source>
        <dbReference type="ARBA" id="ARBA00022603"/>
    </source>
</evidence>
<keyword evidence="2 4" id="KW-0808">Transferase</keyword>
<keyword evidence="7" id="KW-1185">Reference proteome</keyword>
<dbReference type="Pfam" id="PF22528">
    <property type="entry name" value="PRMT_C"/>
    <property type="match status" value="1"/>
</dbReference>
<evidence type="ECO:0000256" key="4">
    <source>
        <dbReference type="PROSITE-ProRule" id="PRU01015"/>
    </source>
</evidence>
<dbReference type="Gene3D" id="2.70.160.11">
    <property type="entry name" value="Hnrnp arginine n-methyltransferase1"/>
    <property type="match status" value="1"/>
</dbReference>
<evidence type="ECO:0000256" key="3">
    <source>
        <dbReference type="ARBA" id="ARBA00022691"/>
    </source>
</evidence>
<keyword evidence="1 4" id="KW-0489">Methyltransferase</keyword>
<dbReference type="CDD" id="cd02440">
    <property type="entry name" value="AdoMet_MTases"/>
    <property type="match status" value="1"/>
</dbReference>
<reference evidence="6 7" key="1">
    <citation type="journal article" date="2013" name="BMC Genomics">
        <title>Reconstruction of the lipid metabolism for the microalga Monoraphidium neglectum from its genome sequence reveals characteristics suitable for biofuel production.</title>
        <authorList>
            <person name="Bogen C."/>
            <person name="Al-Dilaimi A."/>
            <person name="Albersmeier A."/>
            <person name="Wichmann J."/>
            <person name="Grundmann M."/>
            <person name="Rupp O."/>
            <person name="Lauersen K.J."/>
            <person name="Blifernez-Klassen O."/>
            <person name="Kalinowski J."/>
            <person name="Goesmann A."/>
            <person name="Mussgnug J.H."/>
            <person name="Kruse O."/>
        </authorList>
    </citation>
    <scope>NUCLEOTIDE SEQUENCE [LARGE SCALE GENOMIC DNA]</scope>
    <source>
        <strain evidence="6 7">SAG 48.87</strain>
    </source>
</reference>
<accession>A0A0D2K7N6</accession>
<keyword evidence="3 4" id="KW-0949">S-adenosyl-L-methionine</keyword>
<dbReference type="KEGG" id="mng:MNEG_1726"/>
<dbReference type="AlphaFoldDB" id="A0A0D2K7N6"/>
<dbReference type="Proteomes" id="UP000054498">
    <property type="component" value="Unassembled WGS sequence"/>
</dbReference>
<name>A0A0D2K7N6_9CHLO</name>
<dbReference type="Pfam" id="PF06325">
    <property type="entry name" value="PrmA"/>
    <property type="match status" value="1"/>
</dbReference>
<dbReference type="GO" id="GO:0032259">
    <property type="term" value="P:methylation"/>
    <property type="evidence" value="ECO:0007669"/>
    <property type="project" value="UniProtKB-KW"/>
</dbReference>
<protein>
    <recommendedName>
        <fullName evidence="5">Protein arginine N-methyltransferase domain-containing protein</fullName>
    </recommendedName>
</protein>
<dbReference type="GO" id="GO:0005634">
    <property type="term" value="C:nucleus"/>
    <property type="evidence" value="ECO:0007669"/>
    <property type="project" value="TreeGrafter"/>
</dbReference>
<gene>
    <name evidence="6" type="ORF">MNEG_1726</name>
</gene>
<dbReference type="GO" id="GO:0042054">
    <property type="term" value="F:histone methyltransferase activity"/>
    <property type="evidence" value="ECO:0007669"/>
    <property type="project" value="TreeGrafter"/>
</dbReference>
<dbReference type="PANTHER" id="PTHR11006:SF68">
    <property type="entry name" value="PROTEIN ARGININE N-METHYLTRANSFERASE PRMT10"/>
    <property type="match status" value="1"/>
</dbReference>
<dbReference type="InterPro" id="IPR029063">
    <property type="entry name" value="SAM-dependent_MTases_sf"/>
</dbReference>
<dbReference type="PANTHER" id="PTHR11006">
    <property type="entry name" value="PROTEIN ARGININE N-METHYLTRANSFERASE"/>
    <property type="match status" value="1"/>
</dbReference>
<dbReference type="SUPFAM" id="SSF53335">
    <property type="entry name" value="S-adenosyl-L-methionine-dependent methyltransferases"/>
    <property type="match status" value="1"/>
</dbReference>
<dbReference type="EMBL" id="KK100398">
    <property type="protein sequence ID" value="KIZ06233.1"/>
    <property type="molecule type" value="Genomic_DNA"/>
</dbReference>
<dbReference type="InterPro" id="IPR025799">
    <property type="entry name" value="Arg_MeTrfase"/>
</dbReference>
<evidence type="ECO:0000259" key="5">
    <source>
        <dbReference type="Pfam" id="PF22528"/>
    </source>
</evidence>
<proteinExistence type="predicted"/>
<dbReference type="STRING" id="145388.A0A0D2K7N6"/>
<dbReference type="OrthoDB" id="7848332at2759"/>
<feature type="domain" description="Protein arginine N-methyltransferase" evidence="5">
    <location>
        <begin position="187"/>
        <end position="357"/>
    </location>
</feature>
<organism evidence="6 7">
    <name type="scientific">Monoraphidium neglectum</name>
    <dbReference type="NCBI Taxonomy" id="145388"/>
    <lineage>
        <taxon>Eukaryota</taxon>
        <taxon>Viridiplantae</taxon>
        <taxon>Chlorophyta</taxon>
        <taxon>core chlorophytes</taxon>
        <taxon>Chlorophyceae</taxon>
        <taxon>CS clade</taxon>
        <taxon>Sphaeropleales</taxon>
        <taxon>Selenastraceae</taxon>
        <taxon>Monoraphidium</taxon>
    </lineage>
</organism>